<gene>
    <name evidence="2" type="ORF">WR25_10995</name>
</gene>
<accession>A0A2A2JET9</accession>
<dbReference type="PANTHER" id="PTHR31195:SF2">
    <property type="entry name" value="GEO02494P1"/>
    <property type="match status" value="1"/>
</dbReference>
<evidence type="ECO:0000313" key="3">
    <source>
        <dbReference type="Proteomes" id="UP000218231"/>
    </source>
</evidence>
<dbReference type="AlphaFoldDB" id="A0A2A2JET9"/>
<reference evidence="2 3" key="1">
    <citation type="journal article" date="2017" name="Curr. Biol.">
        <title>Genome architecture and evolution of a unichromosomal asexual nematode.</title>
        <authorList>
            <person name="Fradin H."/>
            <person name="Zegar C."/>
            <person name="Gutwein M."/>
            <person name="Lucas J."/>
            <person name="Kovtun M."/>
            <person name="Corcoran D."/>
            <person name="Baugh L.R."/>
            <person name="Kiontke K."/>
            <person name="Gunsalus K."/>
            <person name="Fitch D.H."/>
            <person name="Piano F."/>
        </authorList>
    </citation>
    <scope>NUCLEOTIDE SEQUENCE [LARGE SCALE GENOMIC DNA]</scope>
    <source>
        <strain evidence="2">PF1309</strain>
    </source>
</reference>
<proteinExistence type="predicted"/>
<dbReference type="STRING" id="2018661.A0A2A2JET9"/>
<feature type="region of interest" description="Disordered" evidence="1">
    <location>
        <begin position="1"/>
        <end position="26"/>
    </location>
</feature>
<dbReference type="EMBL" id="LIAE01010478">
    <property type="protein sequence ID" value="PAV60233.1"/>
    <property type="molecule type" value="Genomic_DNA"/>
</dbReference>
<feature type="compositionally biased region" description="Basic and acidic residues" evidence="1">
    <location>
        <begin position="103"/>
        <end position="126"/>
    </location>
</feature>
<feature type="region of interest" description="Disordered" evidence="1">
    <location>
        <begin position="103"/>
        <end position="167"/>
    </location>
</feature>
<organism evidence="2 3">
    <name type="scientific">Diploscapter pachys</name>
    <dbReference type="NCBI Taxonomy" id="2018661"/>
    <lineage>
        <taxon>Eukaryota</taxon>
        <taxon>Metazoa</taxon>
        <taxon>Ecdysozoa</taxon>
        <taxon>Nematoda</taxon>
        <taxon>Chromadorea</taxon>
        <taxon>Rhabditida</taxon>
        <taxon>Rhabditina</taxon>
        <taxon>Rhabditomorpha</taxon>
        <taxon>Rhabditoidea</taxon>
        <taxon>Rhabditidae</taxon>
        <taxon>Diploscapter</taxon>
    </lineage>
</organism>
<dbReference type="OrthoDB" id="10043580at2759"/>
<comment type="caution">
    <text evidence="2">The sequence shown here is derived from an EMBL/GenBank/DDBJ whole genome shotgun (WGS) entry which is preliminary data.</text>
</comment>
<keyword evidence="3" id="KW-1185">Reference proteome</keyword>
<feature type="compositionally biased region" description="Basic residues" evidence="1">
    <location>
        <begin position="158"/>
        <end position="167"/>
    </location>
</feature>
<evidence type="ECO:0008006" key="4">
    <source>
        <dbReference type="Google" id="ProtNLM"/>
    </source>
</evidence>
<name>A0A2A2JET9_9BILA</name>
<evidence type="ECO:0000256" key="1">
    <source>
        <dbReference type="SAM" id="MobiDB-lite"/>
    </source>
</evidence>
<dbReference type="PANTHER" id="PTHR31195">
    <property type="entry name" value="GEO02494P1"/>
    <property type="match status" value="1"/>
</dbReference>
<feature type="compositionally biased region" description="Basic and acidic residues" evidence="1">
    <location>
        <begin position="66"/>
        <end position="83"/>
    </location>
</feature>
<dbReference type="Proteomes" id="UP000218231">
    <property type="component" value="Unassembled WGS sequence"/>
</dbReference>
<evidence type="ECO:0000313" key="2">
    <source>
        <dbReference type="EMBL" id="PAV60233.1"/>
    </source>
</evidence>
<feature type="compositionally biased region" description="Basic and acidic residues" evidence="1">
    <location>
        <begin position="137"/>
        <end position="157"/>
    </location>
</feature>
<protein>
    <recommendedName>
        <fullName evidence="4">DUF4604 domain-containing protein</fullName>
    </recommendedName>
</protein>
<sequence length="167" mass="19326">MSGRGRGKPLNYKEKSGISYINQEDPPFIQKMKKQLGYKEPAKLDDKFIDEPGPNDVDDDGSTEAELLRMKEEDRPQVGSEKSKIAELKIKFQIVVLNPETDIGHDEIQKKLDEKQKEEDDRKIAEGRITFKKPVKRNADSEKAVDEKKKKSDEKKEKPKVRRKNMQ</sequence>
<feature type="region of interest" description="Disordered" evidence="1">
    <location>
        <begin position="45"/>
        <end position="83"/>
    </location>
</feature>
<dbReference type="InterPro" id="IPR040219">
    <property type="entry name" value="KIAA1143-like"/>
</dbReference>